<sequence length="33" mass="3683">MKANTIQAKTDKDIKVDIQGLPNQVTEALENKK</sequence>
<evidence type="ECO:0000313" key="1">
    <source>
        <dbReference type="EMBL" id="MPN31738.1"/>
    </source>
</evidence>
<reference evidence="1" key="1">
    <citation type="submission" date="2019-08" db="EMBL/GenBank/DDBJ databases">
        <authorList>
            <person name="Kucharzyk K."/>
            <person name="Murdoch R.W."/>
            <person name="Higgins S."/>
            <person name="Loffler F."/>
        </authorList>
    </citation>
    <scope>NUCLEOTIDE SEQUENCE</scope>
</reference>
<gene>
    <name evidence="1" type="ORF">SDC9_179212</name>
</gene>
<organism evidence="1">
    <name type="scientific">bioreactor metagenome</name>
    <dbReference type="NCBI Taxonomy" id="1076179"/>
    <lineage>
        <taxon>unclassified sequences</taxon>
        <taxon>metagenomes</taxon>
        <taxon>ecological metagenomes</taxon>
    </lineage>
</organism>
<name>A0A645GYD2_9ZZZZ</name>
<accession>A0A645GYD2</accession>
<dbReference type="AlphaFoldDB" id="A0A645GYD2"/>
<dbReference type="EMBL" id="VSSQ01083398">
    <property type="protein sequence ID" value="MPN31738.1"/>
    <property type="molecule type" value="Genomic_DNA"/>
</dbReference>
<protein>
    <submittedName>
        <fullName evidence="1">Uncharacterized protein</fullName>
    </submittedName>
</protein>
<proteinExistence type="predicted"/>
<comment type="caution">
    <text evidence="1">The sequence shown here is derived from an EMBL/GenBank/DDBJ whole genome shotgun (WGS) entry which is preliminary data.</text>
</comment>